<protein>
    <submittedName>
        <fullName evidence="1">Uncharacterized protein</fullName>
    </submittedName>
</protein>
<geneLocation type="plasmid" evidence="2">
    <name>prsp8c3c</name>
</geneLocation>
<dbReference type="AlphaFoldDB" id="A0A1L5PGV7"/>
<organism evidence="1 2">
    <name type="scientific">Rhizobium etli 8C-3</name>
    <dbReference type="NCBI Taxonomy" id="538025"/>
    <lineage>
        <taxon>Bacteria</taxon>
        <taxon>Pseudomonadati</taxon>
        <taxon>Pseudomonadota</taxon>
        <taxon>Alphaproteobacteria</taxon>
        <taxon>Hyphomicrobiales</taxon>
        <taxon>Rhizobiaceae</taxon>
        <taxon>Rhizobium/Agrobacterium group</taxon>
        <taxon>Rhizobium</taxon>
    </lineage>
</organism>
<sequence>MKLSGTGPFEGSRSVGKWQWIRRIRSPILPRQADKRVIAHCLDGLQGRVAATHHPLVAHLQQSCVGEPEDGIVGVDISVQAPVAHRTSA</sequence>
<proteinExistence type="predicted"/>
<dbReference type="Proteomes" id="UP000185109">
    <property type="component" value="Plasmid pRsp8C3c"/>
</dbReference>
<dbReference type="EMBL" id="CP017244">
    <property type="protein sequence ID" value="APO79260.1"/>
    <property type="molecule type" value="Genomic_DNA"/>
</dbReference>
<gene>
    <name evidence="1" type="ORF">AM571_PC01528</name>
</gene>
<keyword evidence="1" id="KW-0614">Plasmid</keyword>
<evidence type="ECO:0000313" key="2">
    <source>
        <dbReference type="Proteomes" id="UP000185109"/>
    </source>
</evidence>
<reference evidence="1 2" key="1">
    <citation type="submission" date="2016-09" db="EMBL/GenBank/DDBJ databases">
        <title>The complete genome sequences of Rhizobium gallicum, symbiovars gallicum and phaseoli, symbionts associated to common bean (Phaseolus vulgaris).</title>
        <authorList>
            <person name="Bustos P."/>
            <person name="Santamaria R.I."/>
            <person name="Perez-Carrascal O.M."/>
            <person name="Juarez S."/>
            <person name="Lozano L."/>
            <person name="Martinez-Flores I."/>
            <person name="Martinez-Romero E."/>
            <person name="Cevallos M."/>
            <person name="Romero D."/>
            <person name="Davila G."/>
            <person name="Gonzalez V."/>
        </authorList>
    </citation>
    <scope>NUCLEOTIDE SEQUENCE [LARGE SCALE GENOMIC DNA]</scope>
    <source>
        <strain evidence="1 2">8C-3</strain>
        <plasmid evidence="2">Plasmid prsp8c3c</plasmid>
    </source>
</reference>
<name>A0A1L5PGV7_RHIET</name>
<evidence type="ECO:0000313" key="1">
    <source>
        <dbReference type="EMBL" id="APO79260.1"/>
    </source>
</evidence>
<accession>A0A1L5PGV7</accession>